<evidence type="ECO:0000259" key="7">
    <source>
        <dbReference type="Pfam" id="PF00501"/>
    </source>
</evidence>
<comment type="pathway">
    <text evidence="2">Lipid metabolism; fatty acid beta-oxidation.</text>
</comment>
<dbReference type="EMBL" id="CBTJ020000002">
    <property type="protein sequence ID" value="CDI01042.1"/>
    <property type="molecule type" value="Genomic_DNA"/>
</dbReference>
<dbReference type="InterPro" id="IPR025110">
    <property type="entry name" value="AMP-bd_C"/>
</dbReference>
<evidence type="ECO:0000313" key="10">
    <source>
        <dbReference type="Proteomes" id="UP000035760"/>
    </source>
</evidence>
<dbReference type="RefSeq" id="WP_048670178.1">
    <property type="nucleotide sequence ID" value="NZ_CBTJ020000002.1"/>
</dbReference>
<dbReference type="InterPro" id="IPR000873">
    <property type="entry name" value="AMP-dep_synth/lig_dom"/>
</dbReference>
<dbReference type="Proteomes" id="UP000035760">
    <property type="component" value="Unassembled WGS sequence"/>
</dbReference>
<feature type="domain" description="AMP-binding enzyme C-terminal" evidence="8">
    <location>
        <begin position="470"/>
        <end position="543"/>
    </location>
</feature>
<name>W6M0W9_9GAMM</name>
<comment type="subcellular location">
    <subcellularLocation>
        <location evidence="1">Membrane</location>
        <topology evidence="1">Peripheral membrane protein</topology>
    </subcellularLocation>
</comment>
<sequence>MEKVWLKCYPPDVPADINPDQYRSLVEIFERSCCQFGRRQAFACMGRSLTYNELEQKSRTFAAYLQQDLQLAKGERVALLLPNLLQYPVALFGVLRAGLVAVNIDPLSVPSELKQQLHDSGAKVIVILANFAHVLAGIIGETAVETAIVTEIGDLLSYWKAKVINLAIKHIKKTVPAYVLPNAVAFQTLLTAAGERSLSADKVSGEDLALLHYTRGITGVPKGVMLSHRNLVANVEQCLAFLGPELGKSKEEIMVTALPLHQLFCLTVNCFAGVRRGGLNVLLANPRDIPVLIAEMRHTRLTAITGDDGLFAALTNHPKVSQIDFSGLKVAVGSGVVGAAVAARWQAITGVPILASYGLTEAGPLVCLDPLEVGEAGGRVGLPLPSTAIELRSATGIAVEPGERGELCVHGPQVMRGYWQRPEETACVLRDGWLLTGDVATIDENGFVRIVGRQRDRICVSGHEIFPDDIERVLQDCEGVLEVACVGVPDDKTGQAIKIAVVRKPGAELTGEMVLAHCYRRLTAQQMPRHIEFRDSLPKSRAGEVLRRALC</sequence>
<dbReference type="InterPro" id="IPR042099">
    <property type="entry name" value="ANL_N_sf"/>
</dbReference>
<dbReference type="InterPro" id="IPR050237">
    <property type="entry name" value="ATP-dep_AMP-bd_enzyme"/>
</dbReference>
<evidence type="ECO:0000259" key="8">
    <source>
        <dbReference type="Pfam" id="PF13193"/>
    </source>
</evidence>
<dbReference type="AlphaFoldDB" id="W6M0W9"/>
<keyword evidence="3 9" id="KW-0436">Ligase</keyword>
<dbReference type="Pfam" id="PF13193">
    <property type="entry name" value="AMP-binding_C"/>
    <property type="match status" value="1"/>
</dbReference>
<evidence type="ECO:0000256" key="5">
    <source>
        <dbReference type="ARBA" id="ARBA00039545"/>
    </source>
</evidence>
<dbReference type="InterPro" id="IPR045851">
    <property type="entry name" value="AMP-bd_C_sf"/>
</dbReference>
<dbReference type="EC" id="6.2.1.3" evidence="4"/>
<evidence type="ECO:0000256" key="2">
    <source>
        <dbReference type="ARBA" id="ARBA00005005"/>
    </source>
</evidence>
<evidence type="ECO:0000313" key="9">
    <source>
        <dbReference type="EMBL" id="CDI01042.1"/>
    </source>
</evidence>
<organism evidence="9 10">
    <name type="scientific">Candidatus Competibacter denitrificans Run_A_D11</name>
    <dbReference type="NCBI Taxonomy" id="1400863"/>
    <lineage>
        <taxon>Bacteria</taxon>
        <taxon>Pseudomonadati</taxon>
        <taxon>Pseudomonadota</taxon>
        <taxon>Gammaproteobacteria</taxon>
        <taxon>Candidatus Competibacteraceae</taxon>
        <taxon>Candidatus Competibacter</taxon>
    </lineage>
</organism>
<keyword evidence="10" id="KW-1185">Reference proteome</keyword>
<dbReference type="GO" id="GO:0004467">
    <property type="term" value="F:long-chain fatty acid-CoA ligase activity"/>
    <property type="evidence" value="ECO:0007669"/>
    <property type="project" value="UniProtKB-EC"/>
</dbReference>
<gene>
    <name evidence="9" type="primary">fadD</name>
    <name evidence="9" type="ORF">BN873_100054</name>
</gene>
<dbReference type="OrthoDB" id="9803968at2"/>
<dbReference type="STRING" id="1400863.BN873_100054"/>
<evidence type="ECO:0000256" key="3">
    <source>
        <dbReference type="ARBA" id="ARBA00022598"/>
    </source>
</evidence>
<feature type="domain" description="AMP-dependent synthetase/ligase" evidence="7">
    <location>
        <begin position="29"/>
        <end position="419"/>
    </location>
</feature>
<reference evidence="9" key="2">
    <citation type="submission" date="2014-03" db="EMBL/GenBank/DDBJ databases">
        <title>Candidatus Competibacter-lineage genomes retrieved from metagenomes reveal functional metabolic diversity.</title>
        <authorList>
            <person name="McIlroy S.J."/>
            <person name="Albertsen M."/>
            <person name="Andresen E.K."/>
            <person name="Saunders A.M."/>
            <person name="Kristiansen R."/>
            <person name="Stokholm-Bjerregaard M."/>
            <person name="Nielsen K.L."/>
            <person name="Nielsen P.H."/>
        </authorList>
    </citation>
    <scope>NUCLEOTIDE SEQUENCE</scope>
    <source>
        <strain evidence="9">Run_A_D11</strain>
    </source>
</reference>
<dbReference type="PANTHER" id="PTHR43767">
    <property type="entry name" value="LONG-CHAIN-FATTY-ACID--COA LIGASE"/>
    <property type="match status" value="1"/>
</dbReference>
<comment type="caution">
    <text evidence="9">The sequence shown here is derived from an EMBL/GenBank/DDBJ whole genome shotgun (WGS) entry which is preliminary data.</text>
</comment>
<dbReference type="Gene3D" id="3.40.50.12780">
    <property type="entry name" value="N-terminal domain of ligase-like"/>
    <property type="match status" value="1"/>
</dbReference>
<reference evidence="9" key="1">
    <citation type="submission" date="2013-07" db="EMBL/GenBank/DDBJ databases">
        <authorList>
            <person name="McIlroy S."/>
        </authorList>
    </citation>
    <scope>NUCLEOTIDE SEQUENCE [LARGE SCALE GENOMIC DNA]</scope>
    <source>
        <strain evidence="9">Run_A_D11</strain>
    </source>
</reference>
<dbReference type="Gene3D" id="3.30.300.30">
    <property type="match status" value="1"/>
</dbReference>
<dbReference type="SUPFAM" id="SSF56801">
    <property type="entry name" value="Acetyl-CoA synthetase-like"/>
    <property type="match status" value="1"/>
</dbReference>
<proteinExistence type="predicted"/>
<evidence type="ECO:0000256" key="4">
    <source>
        <dbReference type="ARBA" id="ARBA00026121"/>
    </source>
</evidence>
<dbReference type="PANTHER" id="PTHR43767:SF8">
    <property type="entry name" value="LONG-CHAIN-FATTY-ACID--COA LIGASE"/>
    <property type="match status" value="1"/>
</dbReference>
<dbReference type="GO" id="GO:0016020">
    <property type="term" value="C:membrane"/>
    <property type="evidence" value="ECO:0007669"/>
    <property type="project" value="UniProtKB-SubCell"/>
</dbReference>
<accession>W6M0W9</accession>
<evidence type="ECO:0000256" key="1">
    <source>
        <dbReference type="ARBA" id="ARBA00004170"/>
    </source>
</evidence>
<dbReference type="Pfam" id="PF00501">
    <property type="entry name" value="AMP-binding"/>
    <property type="match status" value="1"/>
</dbReference>
<evidence type="ECO:0000256" key="6">
    <source>
        <dbReference type="ARBA" id="ARBA00042773"/>
    </source>
</evidence>
<protein>
    <recommendedName>
        <fullName evidence="5">Long-chain-fatty-acid--CoA ligase</fullName>
        <ecNumber evidence="4">6.2.1.3</ecNumber>
    </recommendedName>
    <alternativeName>
        <fullName evidence="6">Long-chain acyl-CoA synthetase</fullName>
    </alternativeName>
</protein>